<reference evidence="1" key="1">
    <citation type="submission" date="2021-06" db="EMBL/GenBank/DDBJ databases">
        <authorList>
            <person name="Kallberg Y."/>
            <person name="Tangrot J."/>
            <person name="Rosling A."/>
        </authorList>
    </citation>
    <scope>NUCLEOTIDE SEQUENCE</scope>
    <source>
        <strain evidence="1">MA461A</strain>
    </source>
</reference>
<organism evidence="1 2">
    <name type="scientific">Racocetra persica</name>
    <dbReference type="NCBI Taxonomy" id="160502"/>
    <lineage>
        <taxon>Eukaryota</taxon>
        <taxon>Fungi</taxon>
        <taxon>Fungi incertae sedis</taxon>
        <taxon>Mucoromycota</taxon>
        <taxon>Glomeromycotina</taxon>
        <taxon>Glomeromycetes</taxon>
        <taxon>Diversisporales</taxon>
        <taxon>Gigasporaceae</taxon>
        <taxon>Racocetra</taxon>
    </lineage>
</organism>
<feature type="non-terminal residue" evidence="1">
    <location>
        <position position="1"/>
    </location>
</feature>
<comment type="caution">
    <text evidence="1">The sequence shown here is derived from an EMBL/GenBank/DDBJ whole genome shotgun (WGS) entry which is preliminary data.</text>
</comment>
<gene>
    <name evidence="1" type="ORF">RPERSI_LOCUS8613</name>
</gene>
<name>A0ACA9NSP5_9GLOM</name>
<sequence length="91" mass="10682">SKSTSDSSTLCYYNYYHYYKEVEMLIEKYKQNNIAPPLLVLDKSNLYDNNSILVFNKTSGEIEKLDNKAEESDSEYKSINNANNWDEIICY</sequence>
<dbReference type="EMBL" id="CAJVQC010015700">
    <property type="protein sequence ID" value="CAG8669536.1"/>
    <property type="molecule type" value="Genomic_DNA"/>
</dbReference>
<keyword evidence="2" id="KW-1185">Reference proteome</keyword>
<evidence type="ECO:0000313" key="2">
    <source>
        <dbReference type="Proteomes" id="UP000789920"/>
    </source>
</evidence>
<evidence type="ECO:0000313" key="1">
    <source>
        <dbReference type="EMBL" id="CAG8669536.1"/>
    </source>
</evidence>
<protein>
    <submittedName>
        <fullName evidence="1">32018_t:CDS:1</fullName>
    </submittedName>
</protein>
<accession>A0ACA9NSP5</accession>
<dbReference type="Proteomes" id="UP000789920">
    <property type="component" value="Unassembled WGS sequence"/>
</dbReference>
<proteinExistence type="predicted"/>